<comment type="catalytic activity">
    <reaction evidence="2">
        <text>4-amino-2-methyl-5-(phosphooxymethyl)pyrimidine + ATP = 4-amino-2-methyl-5-(diphosphooxymethyl)pyrimidine + ADP</text>
        <dbReference type="Rhea" id="RHEA:19893"/>
        <dbReference type="ChEBI" id="CHEBI:30616"/>
        <dbReference type="ChEBI" id="CHEBI:57841"/>
        <dbReference type="ChEBI" id="CHEBI:58354"/>
        <dbReference type="ChEBI" id="CHEBI:456216"/>
        <dbReference type="EC" id="2.7.4.7"/>
    </reaction>
</comment>
<comment type="function">
    <text evidence="3">Catalyzes the phosphorylation of hydroxymethylpyrimidine phosphate (HMP-P) to HMP-PP, and of HMP to HMP-P.</text>
</comment>
<keyword evidence="7" id="KW-0418">Kinase</keyword>
<dbReference type="GO" id="GO:0016301">
    <property type="term" value="F:kinase activity"/>
    <property type="evidence" value="ECO:0007669"/>
    <property type="project" value="UniProtKB-KW"/>
</dbReference>
<dbReference type="Proteomes" id="UP001597326">
    <property type="component" value="Unassembled WGS sequence"/>
</dbReference>
<dbReference type="Pfam" id="PF08543">
    <property type="entry name" value="Phos_pyr_kin"/>
    <property type="match status" value="1"/>
</dbReference>
<sequence>MSEALRGPLTGVPVVLDPVMVATSGDSLAAEGVREAIVELLAHCSLVTPNLPEAAGLTGEEPASDRGAMARQAQALLGLGAPAVLLKGGHLGDDGDQVWDLVARRGPDTSQGPRLDWLDGPRVRTRNTHGTGCTLSSAVAANLAHGLDLVEACRRAKEWLARALASSEQLSVGDGSGHGPVNHLEASWVTLR</sequence>
<comment type="pathway">
    <text evidence="4">Cofactor biosynthesis; thiamine diphosphate biosynthesis; 4-amino-2-methyl-5-diphosphomethylpyrimidine from 5-amino-1-(5-phospho-D-ribosyl)imidazole: step 3/3.</text>
</comment>
<dbReference type="PANTHER" id="PTHR20858:SF17">
    <property type="entry name" value="HYDROXYMETHYLPYRIMIDINE_PHOSPHOMETHYLPYRIMIDINE KINASE THI20-RELATED"/>
    <property type="match status" value="1"/>
</dbReference>
<dbReference type="SUPFAM" id="SSF53613">
    <property type="entry name" value="Ribokinase-like"/>
    <property type="match status" value="1"/>
</dbReference>
<evidence type="ECO:0000256" key="5">
    <source>
        <dbReference type="ARBA" id="ARBA00022977"/>
    </source>
</evidence>
<comment type="catalytic activity">
    <reaction evidence="1">
        <text>4-amino-5-hydroxymethyl-2-methylpyrimidine + ATP = 4-amino-2-methyl-5-(phosphooxymethyl)pyrimidine + ADP + H(+)</text>
        <dbReference type="Rhea" id="RHEA:23096"/>
        <dbReference type="ChEBI" id="CHEBI:15378"/>
        <dbReference type="ChEBI" id="CHEBI:16892"/>
        <dbReference type="ChEBI" id="CHEBI:30616"/>
        <dbReference type="ChEBI" id="CHEBI:58354"/>
        <dbReference type="ChEBI" id="CHEBI:456216"/>
        <dbReference type="EC" id="2.7.1.49"/>
    </reaction>
</comment>
<evidence type="ECO:0000256" key="2">
    <source>
        <dbReference type="ARBA" id="ARBA00000565"/>
    </source>
</evidence>
<accession>A0ABW4RXN8</accession>
<dbReference type="EMBL" id="JBHUFZ010000028">
    <property type="protein sequence ID" value="MFD1891067.1"/>
    <property type="molecule type" value="Genomic_DNA"/>
</dbReference>
<dbReference type="Gene3D" id="3.40.1190.20">
    <property type="match status" value="1"/>
</dbReference>
<reference evidence="8" key="1">
    <citation type="journal article" date="2019" name="Int. J. Syst. Evol. Microbiol.">
        <title>The Global Catalogue of Microorganisms (GCM) 10K type strain sequencing project: providing services to taxonomists for standard genome sequencing and annotation.</title>
        <authorList>
            <consortium name="The Broad Institute Genomics Platform"/>
            <consortium name="The Broad Institute Genome Sequencing Center for Infectious Disease"/>
            <person name="Wu L."/>
            <person name="Ma J."/>
        </authorList>
    </citation>
    <scope>NUCLEOTIDE SEQUENCE [LARGE SCALE GENOMIC DNA]</scope>
    <source>
        <strain evidence="8">CAIM 431</strain>
    </source>
</reference>
<dbReference type="InterPro" id="IPR004399">
    <property type="entry name" value="HMP/HMP-P_kinase_dom"/>
</dbReference>
<evidence type="ECO:0000313" key="7">
    <source>
        <dbReference type="EMBL" id="MFD1891067.1"/>
    </source>
</evidence>
<dbReference type="RefSeq" id="WP_343874226.1">
    <property type="nucleotide sequence ID" value="NZ_BAAAIX010000026.1"/>
</dbReference>
<evidence type="ECO:0000256" key="1">
    <source>
        <dbReference type="ARBA" id="ARBA00000151"/>
    </source>
</evidence>
<proteinExistence type="predicted"/>
<keyword evidence="8" id="KW-1185">Reference proteome</keyword>
<evidence type="ECO:0000313" key="8">
    <source>
        <dbReference type="Proteomes" id="UP001597326"/>
    </source>
</evidence>
<dbReference type="CDD" id="cd01169">
    <property type="entry name" value="HMPP_kinase"/>
    <property type="match status" value="1"/>
</dbReference>
<dbReference type="InterPro" id="IPR029056">
    <property type="entry name" value="Ribokinase-like"/>
</dbReference>
<protein>
    <submittedName>
        <fullName evidence="7">Bifunctional hydroxymethylpyrimidine kinase/phosphomethylpyrimidine kinase</fullName>
    </submittedName>
</protein>
<evidence type="ECO:0000256" key="4">
    <source>
        <dbReference type="ARBA" id="ARBA00004769"/>
    </source>
</evidence>
<keyword evidence="5" id="KW-0784">Thiamine biosynthesis</keyword>
<keyword evidence="7" id="KW-0808">Transferase</keyword>
<feature type="domain" description="Pyridoxamine kinase/Phosphomethylpyrimidine kinase" evidence="6">
    <location>
        <begin position="11"/>
        <end position="182"/>
    </location>
</feature>
<comment type="caution">
    <text evidence="7">The sequence shown here is derived from an EMBL/GenBank/DDBJ whole genome shotgun (WGS) entry which is preliminary data.</text>
</comment>
<dbReference type="PANTHER" id="PTHR20858">
    <property type="entry name" value="PHOSPHOMETHYLPYRIMIDINE KINASE"/>
    <property type="match status" value="1"/>
</dbReference>
<dbReference type="InterPro" id="IPR013749">
    <property type="entry name" value="PM/HMP-P_kinase-1"/>
</dbReference>
<organism evidence="7 8">
    <name type="scientific">Luteococcus peritonei</name>
    <dbReference type="NCBI Taxonomy" id="88874"/>
    <lineage>
        <taxon>Bacteria</taxon>
        <taxon>Bacillati</taxon>
        <taxon>Actinomycetota</taxon>
        <taxon>Actinomycetes</taxon>
        <taxon>Propionibacteriales</taxon>
        <taxon>Propionibacteriaceae</taxon>
        <taxon>Luteococcus</taxon>
    </lineage>
</organism>
<evidence type="ECO:0000259" key="6">
    <source>
        <dbReference type="Pfam" id="PF08543"/>
    </source>
</evidence>
<name>A0ABW4RXN8_9ACTN</name>
<gene>
    <name evidence="7" type="ORF">ACFSCS_12880</name>
</gene>
<evidence type="ECO:0000256" key="3">
    <source>
        <dbReference type="ARBA" id="ARBA00003848"/>
    </source>
</evidence>